<dbReference type="AlphaFoldDB" id="A0AAP0AYM6"/>
<dbReference type="PANTHER" id="PTHR35705">
    <property type="entry name" value="WPP DOMAIN-INTERACTING TAIL-ANCHORED PROTEIN 1"/>
    <property type="match status" value="1"/>
</dbReference>
<evidence type="ECO:0000313" key="4">
    <source>
        <dbReference type="Proteomes" id="UP001418222"/>
    </source>
</evidence>
<gene>
    <name evidence="3" type="primary">WIT1</name>
    <name evidence="3" type="ORF">KSP39_PZI021754</name>
</gene>
<name>A0AAP0AYM6_9ASPA</name>
<sequence length="700" mass="78878">MSEDIHNTAVLHHKSTAQLVIFLPPKDIYQGGRGIEPRPQQPIGISPVVGPGMGWGVRAVTLIMPIGWTPGWTPGQVDSWSRGGSMVVDDGIVITSSLENLSSNGDRIAGCTAREVLAQMELDLAYSSEKVLNLEILMMQVSDIASDYKILSQGPEELLTASIEKAFQFDILTGFLNSVAREMHSFMASLQLDIIHAQKKFTERDNHLEDFLKIEEKLHYAEVSLKNSQDIVADISKQSDKFEKFLAFWISTDGDLENGECSAMNSKWKLQTVDQQRHFVQSLEKSLAREMDLETNLSESRYNEEELKIKLQFKEQDACYSEEFIELLMVKMFTAENSVELLLGNLKEFIGKLQNGQFSYSSSTTQEWKGKDNMEKCFIKLPSEEDDPRISRTLSFVKNSFPAISDIDLRSNLKELEDKCLVASSDVSTLRETVNILEEQLRESETQLQLAKVRESRAESVDSPYTQLLKSNVELKDELGFLRSNGTEKTNFLERKLKESNMQFEHAKASFEATEEQRKMLSTSLNDMEHLIVDLKGRVSKAENRAENAEAKCTLLTDTNLELNEELSFLRGKLKNLEASLHHADMEKIAAVKDIGHRTRLIIELVKKLAFERERLQLQAHKENSMEESQCNPCSLVISKLRCRIAEDAQKLLHHGFTSKGNSVPGAISIEKICNLPGLQKITIGKCGPFSEASAKDPTT</sequence>
<organism evidence="3 4">
    <name type="scientific">Platanthera zijinensis</name>
    <dbReference type="NCBI Taxonomy" id="2320716"/>
    <lineage>
        <taxon>Eukaryota</taxon>
        <taxon>Viridiplantae</taxon>
        <taxon>Streptophyta</taxon>
        <taxon>Embryophyta</taxon>
        <taxon>Tracheophyta</taxon>
        <taxon>Spermatophyta</taxon>
        <taxon>Magnoliopsida</taxon>
        <taxon>Liliopsida</taxon>
        <taxon>Asparagales</taxon>
        <taxon>Orchidaceae</taxon>
        <taxon>Orchidoideae</taxon>
        <taxon>Orchideae</taxon>
        <taxon>Orchidinae</taxon>
        <taxon>Platanthera</taxon>
    </lineage>
</organism>
<feature type="coiled-coil region" evidence="1">
    <location>
        <begin position="427"/>
        <end position="454"/>
    </location>
</feature>
<dbReference type="Proteomes" id="UP001418222">
    <property type="component" value="Unassembled WGS sequence"/>
</dbReference>
<dbReference type="InterPro" id="IPR039976">
    <property type="entry name" value="WIT1/WIT2"/>
</dbReference>
<evidence type="ECO:0000256" key="1">
    <source>
        <dbReference type="SAM" id="Coils"/>
    </source>
</evidence>
<dbReference type="PANTHER" id="PTHR35705:SF1">
    <property type="entry name" value="WPP DOMAIN-INTERACTING TAIL-ANCHORED PROTEIN 1"/>
    <property type="match status" value="1"/>
</dbReference>
<dbReference type="SUPFAM" id="SSF57997">
    <property type="entry name" value="Tropomyosin"/>
    <property type="match status" value="1"/>
</dbReference>
<keyword evidence="1" id="KW-0175">Coiled coil</keyword>
<comment type="caution">
    <text evidence="3">The sequence shown here is derived from an EMBL/GenBank/DDBJ whole genome shotgun (WGS) entry which is preliminary data.</text>
</comment>
<evidence type="ECO:0000313" key="3">
    <source>
        <dbReference type="EMBL" id="KAK8919268.1"/>
    </source>
</evidence>
<proteinExistence type="predicted"/>
<dbReference type="EMBL" id="JBBWWQ010000019">
    <property type="protein sequence ID" value="KAK8919268.1"/>
    <property type="molecule type" value="Genomic_DNA"/>
</dbReference>
<evidence type="ECO:0000259" key="2">
    <source>
        <dbReference type="Pfam" id="PF26581"/>
    </source>
</evidence>
<protein>
    <submittedName>
        <fullName evidence="3">WPP domain-interacting tail-anchored protein 1</fullName>
    </submittedName>
</protein>
<feature type="coiled-coil region" evidence="1">
    <location>
        <begin position="525"/>
        <end position="580"/>
    </location>
</feature>
<reference evidence="3 4" key="1">
    <citation type="journal article" date="2022" name="Nat. Plants">
        <title>Genomes of leafy and leafless Platanthera orchids illuminate the evolution of mycoheterotrophy.</title>
        <authorList>
            <person name="Li M.H."/>
            <person name="Liu K.W."/>
            <person name="Li Z."/>
            <person name="Lu H.C."/>
            <person name="Ye Q.L."/>
            <person name="Zhang D."/>
            <person name="Wang J.Y."/>
            <person name="Li Y.F."/>
            <person name="Zhong Z.M."/>
            <person name="Liu X."/>
            <person name="Yu X."/>
            <person name="Liu D.K."/>
            <person name="Tu X.D."/>
            <person name="Liu B."/>
            <person name="Hao Y."/>
            <person name="Liao X.Y."/>
            <person name="Jiang Y.T."/>
            <person name="Sun W.H."/>
            <person name="Chen J."/>
            <person name="Chen Y.Q."/>
            <person name="Ai Y."/>
            <person name="Zhai J.W."/>
            <person name="Wu S.S."/>
            <person name="Zhou Z."/>
            <person name="Hsiao Y.Y."/>
            <person name="Wu W.L."/>
            <person name="Chen Y.Y."/>
            <person name="Lin Y.F."/>
            <person name="Hsu J.L."/>
            <person name="Li C.Y."/>
            <person name="Wang Z.W."/>
            <person name="Zhao X."/>
            <person name="Zhong W.Y."/>
            <person name="Ma X.K."/>
            <person name="Ma L."/>
            <person name="Huang J."/>
            <person name="Chen G.Z."/>
            <person name="Huang M.Z."/>
            <person name="Huang L."/>
            <person name="Peng D.H."/>
            <person name="Luo Y.B."/>
            <person name="Zou S.Q."/>
            <person name="Chen S.P."/>
            <person name="Lan S."/>
            <person name="Tsai W.C."/>
            <person name="Van de Peer Y."/>
            <person name="Liu Z.J."/>
        </authorList>
    </citation>
    <scope>NUCLEOTIDE SEQUENCE [LARGE SCALE GENOMIC DNA]</scope>
    <source>
        <strain evidence="3">Lor287</strain>
    </source>
</reference>
<dbReference type="Pfam" id="PF26581">
    <property type="entry name" value="WIT1_2_N"/>
    <property type="match status" value="1"/>
</dbReference>
<dbReference type="InterPro" id="IPR058610">
    <property type="entry name" value="WIT1_2_N"/>
</dbReference>
<keyword evidence="4" id="KW-1185">Reference proteome</keyword>
<accession>A0AAP0AYM6</accession>
<feature type="domain" description="WIT1/2 N-terminal helical bundle" evidence="2">
    <location>
        <begin position="112"/>
        <end position="247"/>
    </location>
</feature>